<evidence type="ECO:0000313" key="3">
    <source>
        <dbReference type="EMBL" id="APZ06858.1"/>
    </source>
</evidence>
<dbReference type="RefSeq" id="WP_076769993.1">
    <property type="nucleotide sequence ID" value="NZ_CP019445.1"/>
</dbReference>
<dbReference type="KEGG" id="kco:BWI95_18335"/>
<accession>A0A807LLB3</accession>
<dbReference type="PANTHER" id="PTHR37549">
    <property type="entry name" value="LIPOPROTEIN LPRI"/>
    <property type="match status" value="1"/>
</dbReference>
<keyword evidence="4" id="KW-1185">Reference proteome</keyword>
<reference evidence="3 4" key="1">
    <citation type="submission" date="2017-01" db="EMBL/GenBank/DDBJ databases">
        <authorList>
            <person name="Cao J.-M."/>
        </authorList>
    </citation>
    <scope>NUCLEOTIDE SEQUENCE [LARGE SCALE GENOMIC DNA]</scope>
    <source>
        <strain evidence="3 4">888-76</strain>
    </source>
</reference>
<evidence type="ECO:0000256" key="1">
    <source>
        <dbReference type="SAM" id="SignalP"/>
    </source>
</evidence>
<dbReference type="InterPro" id="IPR009739">
    <property type="entry name" value="LprI-like_N"/>
</dbReference>
<dbReference type="AlphaFoldDB" id="A0A807LLB3"/>
<dbReference type="GO" id="GO:0005576">
    <property type="term" value="C:extracellular region"/>
    <property type="evidence" value="ECO:0007669"/>
    <property type="project" value="TreeGrafter"/>
</dbReference>
<sequence length="264" mass="28346">MKTHKIVMLTAAISAATLLPSLALAAKSLVTGEWQVKQAFINTESERTLNYQFNDDRLVGRFLSVTDKGISTSLPGGSNCQSPTIKENGSTLNAWVAATQSIPEKDAAKTYELGLDGKAKAQVENITCASGNFSNGDPGADASFAVVNKSVLLNWTDGTILLLAPVDKNSKPKASFDCAKAASAPEKAICSDRELASLDNSVARSYRSFRQEAVKVGNKDLDKQLQSQQKAWLSQRNSCNADTECLKKSMNDRLETLAHSLDGV</sequence>
<dbReference type="Proteomes" id="UP000187148">
    <property type="component" value="Chromosome"/>
</dbReference>
<dbReference type="InterPro" id="IPR052755">
    <property type="entry name" value="Lysozyme_Inhibitor_LprI"/>
</dbReference>
<feature type="domain" description="Lysozyme inhibitor LprI-like N-terminal" evidence="2">
    <location>
        <begin position="178"/>
        <end position="249"/>
    </location>
</feature>
<name>A0A807LLB3_9ENTR</name>
<feature type="signal peptide" evidence="1">
    <location>
        <begin position="1"/>
        <end position="25"/>
    </location>
</feature>
<dbReference type="PANTHER" id="PTHR37549:SF1">
    <property type="entry name" value="LIPOPROTEIN LPRI"/>
    <property type="match status" value="1"/>
</dbReference>
<dbReference type="EMBL" id="CP019445">
    <property type="protein sequence ID" value="APZ06858.1"/>
    <property type="molecule type" value="Genomic_DNA"/>
</dbReference>
<evidence type="ECO:0000313" key="4">
    <source>
        <dbReference type="Proteomes" id="UP000187148"/>
    </source>
</evidence>
<organism evidence="3 4">
    <name type="scientific">Kosakonia cowanii JCM 10956 = DSM 18146</name>
    <dbReference type="NCBI Taxonomy" id="1300165"/>
    <lineage>
        <taxon>Bacteria</taxon>
        <taxon>Pseudomonadati</taxon>
        <taxon>Pseudomonadota</taxon>
        <taxon>Gammaproteobacteria</taxon>
        <taxon>Enterobacterales</taxon>
        <taxon>Enterobacteriaceae</taxon>
        <taxon>Kosakonia</taxon>
    </lineage>
</organism>
<keyword evidence="1" id="KW-0732">Signal</keyword>
<protein>
    <recommendedName>
        <fullName evidence="2">Lysozyme inhibitor LprI-like N-terminal domain-containing protein</fullName>
    </recommendedName>
</protein>
<dbReference type="Pfam" id="PF07007">
    <property type="entry name" value="LprI"/>
    <property type="match status" value="1"/>
</dbReference>
<evidence type="ECO:0000259" key="2">
    <source>
        <dbReference type="Pfam" id="PF07007"/>
    </source>
</evidence>
<feature type="chain" id="PRO_5032404940" description="Lysozyme inhibitor LprI-like N-terminal domain-containing protein" evidence="1">
    <location>
        <begin position="26"/>
        <end position="264"/>
    </location>
</feature>
<proteinExistence type="predicted"/>
<gene>
    <name evidence="3" type="ORF">BWI95_18335</name>
</gene>
<dbReference type="Gene3D" id="1.20.1270.180">
    <property type="match status" value="1"/>
</dbReference>